<accession>A0A834UC04</accession>
<name>A0A834UC04_VESPE</name>
<reference evidence="2" key="1">
    <citation type="journal article" date="2020" name="G3 (Bethesda)">
        <title>High-Quality Assemblies for Three Invasive Social Wasps from the &lt;i&gt;Vespula&lt;/i&gt; Genus.</title>
        <authorList>
            <person name="Harrop T.W.R."/>
            <person name="Guhlin J."/>
            <person name="McLaughlin G.M."/>
            <person name="Permina E."/>
            <person name="Stockwell P."/>
            <person name="Gilligan J."/>
            <person name="Le Lec M.F."/>
            <person name="Gruber M.A.M."/>
            <person name="Quinn O."/>
            <person name="Lovegrove M."/>
            <person name="Duncan E.J."/>
            <person name="Remnant E.J."/>
            <person name="Van Eeckhoven J."/>
            <person name="Graham B."/>
            <person name="Knapp R.A."/>
            <person name="Langford K.W."/>
            <person name="Kronenberg Z."/>
            <person name="Press M.O."/>
            <person name="Eacker S.M."/>
            <person name="Wilson-Rankin E.E."/>
            <person name="Purcell J."/>
            <person name="Lester P.J."/>
            <person name="Dearden P.K."/>
        </authorList>
    </citation>
    <scope>NUCLEOTIDE SEQUENCE</scope>
    <source>
        <strain evidence="2">Volc-1</strain>
    </source>
</reference>
<evidence type="ECO:0008006" key="4">
    <source>
        <dbReference type="Google" id="ProtNLM"/>
    </source>
</evidence>
<dbReference type="EMBL" id="JACSDY010000004">
    <property type="protein sequence ID" value="KAF7429388.1"/>
    <property type="molecule type" value="Genomic_DNA"/>
</dbReference>
<gene>
    <name evidence="2" type="ORF">H0235_005786</name>
</gene>
<keyword evidence="3" id="KW-1185">Reference proteome</keyword>
<proteinExistence type="predicted"/>
<evidence type="ECO:0000313" key="3">
    <source>
        <dbReference type="Proteomes" id="UP000600918"/>
    </source>
</evidence>
<dbReference type="Proteomes" id="UP000600918">
    <property type="component" value="Unassembled WGS sequence"/>
</dbReference>
<evidence type="ECO:0000313" key="2">
    <source>
        <dbReference type="EMBL" id="KAF7429388.1"/>
    </source>
</evidence>
<keyword evidence="1" id="KW-0732">Signal</keyword>
<comment type="caution">
    <text evidence="2">The sequence shown here is derived from an EMBL/GenBank/DDBJ whole genome shotgun (WGS) entry which is preliminary data.</text>
</comment>
<dbReference type="AlphaFoldDB" id="A0A834UC04"/>
<feature type="signal peptide" evidence="1">
    <location>
        <begin position="1"/>
        <end position="16"/>
    </location>
</feature>
<organism evidence="2 3">
    <name type="scientific">Vespula pensylvanica</name>
    <name type="common">Western yellow jacket</name>
    <name type="synonym">Wasp</name>
    <dbReference type="NCBI Taxonomy" id="30213"/>
    <lineage>
        <taxon>Eukaryota</taxon>
        <taxon>Metazoa</taxon>
        <taxon>Ecdysozoa</taxon>
        <taxon>Arthropoda</taxon>
        <taxon>Hexapoda</taxon>
        <taxon>Insecta</taxon>
        <taxon>Pterygota</taxon>
        <taxon>Neoptera</taxon>
        <taxon>Endopterygota</taxon>
        <taxon>Hymenoptera</taxon>
        <taxon>Apocrita</taxon>
        <taxon>Aculeata</taxon>
        <taxon>Vespoidea</taxon>
        <taxon>Vespidae</taxon>
        <taxon>Vespinae</taxon>
        <taxon>Vespula</taxon>
    </lineage>
</organism>
<evidence type="ECO:0000256" key="1">
    <source>
        <dbReference type="SAM" id="SignalP"/>
    </source>
</evidence>
<protein>
    <recommendedName>
        <fullName evidence="4">Secreted protein</fullName>
    </recommendedName>
</protein>
<feature type="chain" id="PRO_5032649392" description="Secreted protein" evidence="1">
    <location>
        <begin position="17"/>
        <end position="124"/>
    </location>
</feature>
<sequence length="124" mass="14078">MNLQLVLSSLEILCLANISCKLREDALRVLLRFGFYAGSGFKAWLDGAKLSAATTTTTTAMTTKTTARLRKSRGPTLKYDKRTCVYGRVASSKFCLCAELYRPCSWRVDAQRAPLTRRHEPYWY</sequence>